<dbReference type="PANTHER" id="PTHR12083">
    <property type="entry name" value="BIFUNCTIONAL POLYNUCLEOTIDE PHOSPHATASE/KINASE"/>
    <property type="match status" value="1"/>
</dbReference>
<dbReference type="InterPro" id="IPR023214">
    <property type="entry name" value="HAD_sf"/>
</dbReference>
<dbReference type="GO" id="GO:0003690">
    <property type="term" value="F:double-stranded DNA binding"/>
    <property type="evidence" value="ECO:0007669"/>
    <property type="project" value="TreeGrafter"/>
</dbReference>
<dbReference type="Gene3D" id="3.40.50.1000">
    <property type="entry name" value="HAD superfamily/HAD-like"/>
    <property type="match status" value="1"/>
</dbReference>
<proteinExistence type="predicted"/>
<accession>A0A8S5QFP7</accession>
<dbReference type="InterPro" id="IPR013954">
    <property type="entry name" value="PNK3P"/>
</dbReference>
<evidence type="ECO:0000313" key="1">
    <source>
        <dbReference type="EMBL" id="DAE17699.1"/>
    </source>
</evidence>
<dbReference type="GO" id="GO:0046403">
    <property type="term" value="F:polynucleotide 3'-phosphatase activity"/>
    <property type="evidence" value="ECO:0007669"/>
    <property type="project" value="TreeGrafter"/>
</dbReference>
<dbReference type="NCBIfam" id="TIGR01662">
    <property type="entry name" value="HAD-SF-IIIA"/>
    <property type="match status" value="1"/>
</dbReference>
<dbReference type="GO" id="GO:0046404">
    <property type="term" value="F:ATP-dependent polydeoxyribonucleotide 5'-hydroxyl-kinase activity"/>
    <property type="evidence" value="ECO:0007669"/>
    <property type="project" value="TreeGrafter"/>
</dbReference>
<dbReference type="Pfam" id="PF08645">
    <property type="entry name" value="PNK3P"/>
    <property type="match status" value="1"/>
</dbReference>
<dbReference type="InterPro" id="IPR006549">
    <property type="entry name" value="HAD-SF_hydro_IIIA"/>
</dbReference>
<dbReference type="GO" id="GO:0006281">
    <property type="term" value="P:DNA repair"/>
    <property type="evidence" value="ECO:0007669"/>
    <property type="project" value="TreeGrafter"/>
</dbReference>
<sequence length="186" mass="21297">MNIQALNNKRVIFIDLDGTLIEPASGDTFPRNLLDFKIKDDVVQKLEDWSLNACIYPNHKQPKFLFIVTNQGGIDLGYMTQEGFEAKIKLIVQYLKEKLHYSSIIDYAYCTSNEKECPSRKPNSGMLQDLVAKYFYWIEGTSSEEMLMVGDASGKTGQFSNSDKKTAENFDENMDYLDVEDFVNLK</sequence>
<dbReference type="SUPFAM" id="SSF56784">
    <property type="entry name" value="HAD-like"/>
    <property type="match status" value="1"/>
</dbReference>
<protein>
    <recommendedName>
        <fullName evidence="2">D,D-heptose 1,7-bisphosphate phosphatase</fullName>
    </recommendedName>
</protein>
<dbReference type="InterPro" id="IPR036412">
    <property type="entry name" value="HAD-like_sf"/>
</dbReference>
<dbReference type="EMBL" id="BK015645">
    <property type="protein sequence ID" value="DAE17699.1"/>
    <property type="molecule type" value="Genomic_DNA"/>
</dbReference>
<organism evidence="1">
    <name type="scientific">Myoviridae sp. ctn8H20</name>
    <dbReference type="NCBI Taxonomy" id="2825169"/>
    <lineage>
        <taxon>Viruses</taxon>
        <taxon>Duplodnaviria</taxon>
        <taxon>Heunggongvirae</taxon>
        <taxon>Uroviricota</taxon>
        <taxon>Caudoviricetes</taxon>
    </lineage>
</organism>
<dbReference type="PANTHER" id="PTHR12083:SF9">
    <property type="entry name" value="BIFUNCTIONAL POLYNUCLEOTIDE PHOSPHATASE_KINASE"/>
    <property type="match status" value="1"/>
</dbReference>
<evidence type="ECO:0008006" key="2">
    <source>
        <dbReference type="Google" id="ProtNLM"/>
    </source>
</evidence>
<name>A0A8S5QFP7_9CAUD</name>
<reference evidence="1" key="1">
    <citation type="journal article" date="2021" name="Proc. Natl. Acad. Sci. U.S.A.">
        <title>A Catalog of Tens of Thousands of Viruses from Human Metagenomes Reveals Hidden Associations with Chronic Diseases.</title>
        <authorList>
            <person name="Tisza M.J."/>
            <person name="Buck C.B."/>
        </authorList>
    </citation>
    <scope>NUCLEOTIDE SEQUENCE</scope>
    <source>
        <strain evidence="1">Ctn8H20</strain>
    </source>
</reference>